<reference evidence="1 2" key="1">
    <citation type="submission" date="2019-06" db="EMBL/GenBank/DDBJ databases">
        <title>Genomic Encyclopedia of Type Strains, Phase IV (KMG-V): Genome sequencing to study the core and pangenomes of soil and plant-associated prokaryotes.</title>
        <authorList>
            <person name="Whitman W."/>
        </authorList>
    </citation>
    <scope>NUCLEOTIDE SEQUENCE [LARGE SCALE GENOMIC DNA]</scope>
    <source>
        <strain evidence="1 2">BR 11865</strain>
    </source>
</reference>
<evidence type="ECO:0000313" key="1">
    <source>
        <dbReference type="EMBL" id="TWB27713.1"/>
    </source>
</evidence>
<sequence>MMEGKYGKPNRDEYVNTYGGYGLIFNNRQCDWSFPQGTLRLSLYYLDMHMSRIEFINPTVEAKIKKDKAAIDRQKGAKGF</sequence>
<dbReference type="AlphaFoldDB" id="A0A560H1D1"/>
<evidence type="ECO:0000313" key="2">
    <source>
        <dbReference type="Proteomes" id="UP000316545"/>
    </source>
</evidence>
<proteinExistence type="predicted"/>
<protein>
    <submittedName>
        <fullName evidence="1">Uncharacterized protein</fullName>
    </submittedName>
</protein>
<name>A0A560H1D1_9PROT</name>
<dbReference type="Proteomes" id="UP000316545">
    <property type="component" value="Unassembled WGS sequence"/>
</dbReference>
<dbReference type="EMBL" id="VITO01000006">
    <property type="protein sequence ID" value="TWB27713.1"/>
    <property type="molecule type" value="Genomic_DNA"/>
</dbReference>
<comment type="caution">
    <text evidence="1">The sequence shown here is derived from an EMBL/GenBank/DDBJ whole genome shotgun (WGS) entry which is preliminary data.</text>
</comment>
<gene>
    <name evidence="1" type="ORF">FBZ88_106176</name>
</gene>
<accession>A0A560H1D1</accession>
<keyword evidence="2" id="KW-1185">Reference proteome</keyword>
<organism evidence="1 2">
    <name type="scientific">Nitrospirillum amazonense</name>
    <dbReference type="NCBI Taxonomy" id="28077"/>
    <lineage>
        <taxon>Bacteria</taxon>
        <taxon>Pseudomonadati</taxon>
        <taxon>Pseudomonadota</taxon>
        <taxon>Alphaproteobacteria</taxon>
        <taxon>Rhodospirillales</taxon>
        <taxon>Azospirillaceae</taxon>
        <taxon>Nitrospirillum</taxon>
    </lineage>
</organism>